<evidence type="ECO:0000313" key="2">
    <source>
        <dbReference type="Proteomes" id="UP000789920"/>
    </source>
</evidence>
<keyword evidence="2" id="KW-1185">Reference proteome</keyword>
<feature type="non-terminal residue" evidence="1">
    <location>
        <position position="1"/>
    </location>
</feature>
<accession>A0ACA9S771</accession>
<gene>
    <name evidence="1" type="ORF">RPERSI_LOCUS27592</name>
</gene>
<sequence>KKFNKGKQKEVVDKVQQKDKALQILSYRFIQLKQIAKLQSDKFRE</sequence>
<organism evidence="1 2">
    <name type="scientific">Racocetra persica</name>
    <dbReference type="NCBI Taxonomy" id="160502"/>
    <lineage>
        <taxon>Eukaryota</taxon>
        <taxon>Fungi</taxon>
        <taxon>Fungi incertae sedis</taxon>
        <taxon>Mucoromycota</taxon>
        <taxon>Glomeromycotina</taxon>
        <taxon>Glomeromycetes</taxon>
        <taxon>Diversisporales</taxon>
        <taxon>Gigasporaceae</taxon>
        <taxon>Racocetra</taxon>
    </lineage>
</organism>
<name>A0ACA9S771_9GLOM</name>
<evidence type="ECO:0000313" key="1">
    <source>
        <dbReference type="EMBL" id="CAG8829784.1"/>
    </source>
</evidence>
<proteinExistence type="predicted"/>
<protein>
    <submittedName>
        <fullName evidence="1">29885_t:CDS:1</fullName>
    </submittedName>
</protein>
<dbReference type="EMBL" id="CAJVQC010097898">
    <property type="protein sequence ID" value="CAG8829784.1"/>
    <property type="molecule type" value="Genomic_DNA"/>
</dbReference>
<reference evidence="1" key="1">
    <citation type="submission" date="2021-06" db="EMBL/GenBank/DDBJ databases">
        <authorList>
            <person name="Kallberg Y."/>
            <person name="Tangrot J."/>
            <person name="Rosling A."/>
        </authorList>
    </citation>
    <scope>NUCLEOTIDE SEQUENCE</scope>
    <source>
        <strain evidence="1">MA461A</strain>
    </source>
</reference>
<comment type="caution">
    <text evidence="1">The sequence shown here is derived from an EMBL/GenBank/DDBJ whole genome shotgun (WGS) entry which is preliminary data.</text>
</comment>
<dbReference type="Proteomes" id="UP000789920">
    <property type="component" value="Unassembled WGS sequence"/>
</dbReference>